<evidence type="ECO:0000313" key="2">
    <source>
        <dbReference type="Proteomes" id="UP000596742"/>
    </source>
</evidence>
<name>A0A8B6GKT9_MYTGA</name>
<comment type="caution">
    <text evidence="1">The sequence shown here is derived from an EMBL/GenBank/DDBJ whole genome shotgun (WGS) entry which is preliminary data.</text>
</comment>
<organism evidence="1 2">
    <name type="scientific">Mytilus galloprovincialis</name>
    <name type="common">Mediterranean mussel</name>
    <dbReference type="NCBI Taxonomy" id="29158"/>
    <lineage>
        <taxon>Eukaryota</taxon>
        <taxon>Metazoa</taxon>
        <taxon>Spiralia</taxon>
        <taxon>Lophotrochozoa</taxon>
        <taxon>Mollusca</taxon>
        <taxon>Bivalvia</taxon>
        <taxon>Autobranchia</taxon>
        <taxon>Pteriomorphia</taxon>
        <taxon>Mytilida</taxon>
        <taxon>Mytiloidea</taxon>
        <taxon>Mytilidae</taxon>
        <taxon>Mytilinae</taxon>
        <taxon>Mytilus</taxon>
    </lineage>
</organism>
<dbReference type="Proteomes" id="UP000596742">
    <property type="component" value="Unassembled WGS sequence"/>
</dbReference>
<evidence type="ECO:0000313" key="1">
    <source>
        <dbReference type="EMBL" id="VDI65758.1"/>
    </source>
</evidence>
<dbReference type="AlphaFoldDB" id="A0A8B6GKT9"/>
<reference evidence="1" key="1">
    <citation type="submission" date="2018-11" db="EMBL/GenBank/DDBJ databases">
        <authorList>
            <person name="Alioto T."/>
            <person name="Alioto T."/>
        </authorList>
    </citation>
    <scope>NUCLEOTIDE SEQUENCE</scope>
</reference>
<sequence length="102" mass="11981">MEDRRSMQPTVMDLKKYRQYTASICSPSSTDEDGLLFRMRQHIQPIYVTFLDNEDAFMVYSTQKCVSGKYLVIVMMQLMRCLSCRRCSMAEEDVKLSRDETV</sequence>
<gene>
    <name evidence="1" type="ORF">MGAL_10B027041</name>
</gene>
<dbReference type="EMBL" id="UYJE01008643">
    <property type="protein sequence ID" value="VDI65758.1"/>
    <property type="molecule type" value="Genomic_DNA"/>
</dbReference>
<keyword evidence="2" id="KW-1185">Reference proteome</keyword>
<accession>A0A8B6GKT9</accession>
<protein>
    <submittedName>
        <fullName evidence="1">Uncharacterized protein</fullName>
    </submittedName>
</protein>
<proteinExistence type="predicted"/>